<organism evidence="2 3">
    <name type="scientific">Variovorax soli</name>
    <dbReference type="NCBI Taxonomy" id="376815"/>
    <lineage>
        <taxon>Bacteria</taxon>
        <taxon>Pseudomonadati</taxon>
        <taxon>Pseudomonadota</taxon>
        <taxon>Betaproteobacteria</taxon>
        <taxon>Burkholderiales</taxon>
        <taxon>Comamonadaceae</taxon>
        <taxon>Variovorax</taxon>
    </lineage>
</organism>
<accession>A0ABU1NJC0</accession>
<keyword evidence="2" id="KW-0675">Receptor</keyword>
<evidence type="ECO:0000256" key="1">
    <source>
        <dbReference type="ARBA" id="ARBA00006987"/>
    </source>
</evidence>
<evidence type="ECO:0000313" key="2">
    <source>
        <dbReference type="EMBL" id="MDR6538544.1"/>
    </source>
</evidence>
<comment type="similarity">
    <text evidence="1">Belongs to the UPF0065 (bug) family.</text>
</comment>
<evidence type="ECO:0000313" key="3">
    <source>
        <dbReference type="Proteomes" id="UP001184230"/>
    </source>
</evidence>
<reference evidence="2 3" key="1">
    <citation type="submission" date="2023-07" db="EMBL/GenBank/DDBJ databases">
        <title>Sorghum-associated microbial communities from plants grown in Nebraska, USA.</title>
        <authorList>
            <person name="Schachtman D."/>
        </authorList>
    </citation>
    <scope>NUCLEOTIDE SEQUENCE [LARGE SCALE GENOMIC DNA]</scope>
    <source>
        <strain evidence="2 3">DS1781</strain>
    </source>
</reference>
<dbReference type="EMBL" id="JAVDRF010000011">
    <property type="protein sequence ID" value="MDR6538544.1"/>
    <property type="molecule type" value="Genomic_DNA"/>
</dbReference>
<proteinExistence type="inferred from homology"/>
<dbReference type="PANTHER" id="PTHR42928">
    <property type="entry name" value="TRICARBOXYLATE-BINDING PROTEIN"/>
    <property type="match status" value="1"/>
</dbReference>
<gene>
    <name evidence="2" type="ORF">J2739_004337</name>
</gene>
<dbReference type="CDD" id="cd07012">
    <property type="entry name" value="PBP2_Bug_TTT"/>
    <property type="match status" value="1"/>
</dbReference>
<dbReference type="Proteomes" id="UP001184230">
    <property type="component" value="Unassembled WGS sequence"/>
</dbReference>
<protein>
    <submittedName>
        <fullName evidence="2">Tripartite-type tricarboxylate transporter receptor subunit TctC</fullName>
    </submittedName>
</protein>
<dbReference type="InterPro" id="IPR005064">
    <property type="entry name" value="BUG"/>
</dbReference>
<dbReference type="Gene3D" id="3.40.190.10">
    <property type="entry name" value="Periplasmic binding protein-like II"/>
    <property type="match status" value="1"/>
</dbReference>
<keyword evidence="3" id="KW-1185">Reference proteome</keyword>
<sequence>MLERREVLAGLAALAVAGRSWAQPWPAKPIRLILNFPPGGPTDVVSRYLAQKLSPLLGQPVVVDNRSGGAGAVGILAAANSAPDGYTFLYTATTGLVQVPLITKDASFDPLRSIVPVVGIGTTPIALLAHESLPASDFPGFVEWARKQKGGVDIGGGGPIIQIATAVLSRETGLKLIYVAYRGTAPVVQAALGGEIKAFFSTPSPMITELMKTGRLKALGVTSAQPSRLVPGAEPIARHVPGYEQDLTYALFAPTGIPPSVAERVAAAVLQVLSGPGESERFLEFGLSLNPLPAAEVSRIAARDAETIRKTLETTPVKFGE</sequence>
<dbReference type="InterPro" id="IPR042100">
    <property type="entry name" value="Bug_dom1"/>
</dbReference>
<dbReference type="PANTHER" id="PTHR42928:SF5">
    <property type="entry name" value="BLR1237 PROTEIN"/>
    <property type="match status" value="1"/>
</dbReference>
<dbReference type="Pfam" id="PF03401">
    <property type="entry name" value="TctC"/>
    <property type="match status" value="1"/>
</dbReference>
<dbReference type="RefSeq" id="WP_309905438.1">
    <property type="nucleotide sequence ID" value="NZ_JAVDRF010000011.1"/>
</dbReference>
<dbReference type="Gene3D" id="3.40.190.150">
    <property type="entry name" value="Bordetella uptake gene, domain 1"/>
    <property type="match status" value="1"/>
</dbReference>
<name>A0ABU1NJC0_9BURK</name>
<comment type="caution">
    <text evidence="2">The sequence shown here is derived from an EMBL/GenBank/DDBJ whole genome shotgun (WGS) entry which is preliminary data.</text>
</comment>
<dbReference type="PIRSF" id="PIRSF017082">
    <property type="entry name" value="YflP"/>
    <property type="match status" value="1"/>
</dbReference>